<sequence>MSLEDVNEDDWYFDSIMRYKFLNMFELEKHSYSLALTRDRSICLTSYSKGCHSELLEFDLPSNNQGKARDLKLSCGKIFENRIYQIGAHYGKGRIIVSEENIDGISVYNLPEQSGSIERITHVKSPIISPRFAVESADTPHVFIVRDSSRNGFLIDIDASSVLLEVPISAGNKNSELAPLYVESNLVALCSTNNGSIDLHDLRNAKPSLHMSNHSSEGGSWTFDSKYNAAAKIGETRNTSSAEITMLSSSGCLLNCDVRNCKVPLSKFNVNLETTSSFNLQLDYNPNVDGVLSFSGFDNIS</sequence>
<gene>
    <name evidence="1" type="ORF">LSTR_LSTR011924</name>
</gene>
<organism evidence="1 2">
    <name type="scientific">Laodelphax striatellus</name>
    <name type="common">Small brown planthopper</name>
    <name type="synonym">Delphax striatella</name>
    <dbReference type="NCBI Taxonomy" id="195883"/>
    <lineage>
        <taxon>Eukaryota</taxon>
        <taxon>Metazoa</taxon>
        <taxon>Ecdysozoa</taxon>
        <taxon>Arthropoda</taxon>
        <taxon>Hexapoda</taxon>
        <taxon>Insecta</taxon>
        <taxon>Pterygota</taxon>
        <taxon>Neoptera</taxon>
        <taxon>Paraneoptera</taxon>
        <taxon>Hemiptera</taxon>
        <taxon>Auchenorrhyncha</taxon>
        <taxon>Fulgoroidea</taxon>
        <taxon>Delphacidae</taxon>
        <taxon>Criomorphinae</taxon>
        <taxon>Laodelphax</taxon>
    </lineage>
</organism>
<dbReference type="GO" id="GO:0031122">
    <property type="term" value="P:cytoplasmic microtubule organization"/>
    <property type="evidence" value="ECO:0007669"/>
    <property type="project" value="TreeGrafter"/>
</dbReference>
<dbReference type="STRING" id="195883.A0A482WY28"/>
<dbReference type="AlphaFoldDB" id="A0A482WY28"/>
<name>A0A482WY28_LAOST</name>
<evidence type="ECO:0000313" key="2">
    <source>
        <dbReference type="Proteomes" id="UP000291343"/>
    </source>
</evidence>
<proteinExistence type="predicted"/>
<dbReference type="PANTHER" id="PTHR46947">
    <property type="entry name" value="WD REPEAT-CONTAINING PROTEIN 73"/>
    <property type="match status" value="1"/>
</dbReference>
<dbReference type="OrthoDB" id="9822052at2759"/>
<accession>A0A482WY28</accession>
<dbReference type="SUPFAM" id="SSF50960">
    <property type="entry name" value="TolB, C-terminal domain"/>
    <property type="match status" value="1"/>
</dbReference>
<keyword evidence="2" id="KW-1185">Reference proteome</keyword>
<dbReference type="InterPro" id="IPR042795">
    <property type="entry name" value="Wdr73"/>
</dbReference>
<dbReference type="InParanoid" id="A0A482WY28"/>
<protein>
    <submittedName>
        <fullName evidence="1">Uncharacterized protein</fullName>
    </submittedName>
</protein>
<evidence type="ECO:0000313" key="1">
    <source>
        <dbReference type="EMBL" id="RZF38434.1"/>
    </source>
</evidence>
<dbReference type="PANTHER" id="PTHR46947:SF1">
    <property type="entry name" value="WD REPEAT-CONTAINING PROTEIN 73"/>
    <property type="match status" value="1"/>
</dbReference>
<comment type="caution">
    <text evidence="1">The sequence shown here is derived from an EMBL/GenBank/DDBJ whole genome shotgun (WGS) entry which is preliminary data.</text>
</comment>
<dbReference type="GO" id="GO:0005829">
    <property type="term" value="C:cytosol"/>
    <property type="evidence" value="ECO:0007669"/>
    <property type="project" value="TreeGrafter"/>
</dbReference>
<reference evidence="1 2" key="1">
    <citation type="journal article" date="2017" name="Gigascience">
        <title>Genome sequence of the small brown planthopper, Laodelphax striatellus.</title>
        <authorList>
            <person name="Zhu J."/>
            <person name="Jiang F."/>
            <person name="Wang X."/>
            <person name="Yang P."/>
            <person name="Bao Y."/>
            <person name="Zhao W."/>
            <person name="Wang W."/>
            <person name="Lu H."/>
            <person name="Wang Q."/>
            <person name="Cui N."/>
            <person name="Li J."/>
            <person name="Chen X."/>
            <person name="Luo L."/>
            <person name="Yu J."/>
            <person name="Kang L."/>
            <person name="Cui F."/>
        </authorList>
    </citation>
    <scope>NUCLEOTIDE SEQUENCE [LARGE SCALE GENOMIC DNA]</scope>
    <source>
        <strain evidence="1">Lst14</strain>
    </source>
</reference>
<dbReference type="EMBL" id="QKKF02022267">
    <property type="protein sequence ID" value="RZF38434.1"/>
    <property type="molecule type" value="Genomic_DNA"/>
</dbReference>
<dbReference type="Proteomes" id="UP000291343">
    <property type="component" value="Unassembled WGS sequence"/>
</dbReference>
<dbReference type="GO" id="GO:0000922">
    <property type="term" value="C:spindle pole"/>
    <property type="evidence" value="ECO:0007669"/>
    <property type="project" value="TreeGrafter"/>
</dbReference>